<evidence type="ECO:0000313" key="3">
    <source>
        <dbReference type="Proteomes" id="UP000258309"/>
    </source>
</evidence>
<dbReference type="Proteomes" id="UP000258309">
    <property type="component" value="Unassembled WGS sequence"/>
</dbReference>
<dbReference type="AlphaFoldDB" id="A0A3E2GWU6"/>
<feature type="non-terminal residue" evidence="2">
    <location>
        <position position="258"/>
    </location>
</feature>
<dbReference type="EMBL" id="NCSJ02000322">
    <property type="protein sequence ID" value="RFU25590.1"/>
    <property type="molecule type" value="Genomic_DNA"/>
</dbReference>
<comment type="caution">
    <text evidence="2">The sequence shown here is derived from an EMBL/GenBank/DDBJ whole genome shotgun (WGS) entry which is preliminary data.</text>
</comment>
<feature type="compositionally biased region" description="Polar residues" evidence="1">
    <location>
        <begin position="30"/>
        <end position="41"/>
    </location>
</feature>
<feature type="compositionally biased region" description="Polar residues" evidence="1">
    <location>
        <begin position="75"/>
        <end position="89"/>
    </location>
</feature>
<name>A0A3E2GWU6_SCYLI</name>
<organism evidence="2 3">
    <name type="scientific">Scytalidium lignicola</name>
    <name type="common">Hyphomycete</name>
    <dbReference type="NCBI Taxonomy" id="5539"/>
    <lineage>
        <taxon>Eukaryota</taxon>
        <taxon>Fungi</taxon>
        <taxon>Dikarya</taxon>
        <taxon>Ascomycota</taxon>
        <taxon>Pezizomycotina</taxon>
        <taxon>Leotiomycetes</taxon>
        <taxon>Leotiomycetes incertae sedis</taxon>
        <taxon>Scytalidium</taxon>
    </lineage>
</organism>
<dbReference type="OMA" id="NYKPVAR"/>
<gene>
    <name evidence="2" type="ORF">B7463_g10754</name>
</gene>
<feature type="compositionally biased region" description="Low complexity" evidence="1">
    <location>
        <begin position="137"/>
        <end position="148"/>
    </location>
</feature>
<feature type="non-terminal residue" evidence="2">
    <location>
        <position position="1"/>
    </location>
</feature>
<evidence type="ECO:0000256" key="1">
    <source>
        <dbReference type="SAM" id="MobiDB-lite"/>
    </source>
</evidence>
<dbReference type="STRING" id="5539.A0A3E2GWU6"/>
<accession>A0A3E2GWU6</accession>
<keyword evidence="3" id="KW-1185">Reference proteome</keyword>
<feature type="compositionally biased region" description="Low complexity" evidence="1">
    <location>
        <begin position="42"/>
        <end position="71"/>
    </location>
</feature>
<dbReference type="OrthoDB" id="3784821at2759"/>
<reference evidence="2 3" key="1">
    <citation type="submission" date="2018-05" db="EMBL/GenBank/DDBJ databases">
        <title>Draft genome sequence of Scytalidium lignicola DSM 105466, a ubiquitous saprotrophic fungus.</title>
        <authorList>
            <person name="Buettner E."/>
            <person name="Gebauer A.M."/>
            <person name="Hofrichter M."/>
            <person name="Liers C."/>
            <person name="Kellner H."/>
        </authorList>
    </citation>
    <scope>NUCLEOTIDE SEQUENCE [LARGE SCALE GENOMIC DNA]</scope>
    <source>
        <strain evidence="2 3">DSM 105466</strain>
    </source>
</reference>
<feature type="region of interest" description="Disordered" evidence="1">
    <location>
        <begin position="1"/>
        <end position="169"/>
    </location>
</feature>
<protein>
    <submittedName>
        <fullName evidence="2">Uncharacterized protein</fullName>
    </submittedName>
</protein>
<evidence type="ECO:0000313" key="2">
    <source>
        <dbReference type="EMBL" id="RFU25590.1"/>
    </source>
</evidence>
<proteinExistence type="predicted"/>
<feature type="compositionally biased region" description="Pro residues" evidence="1">
    <location>
        <begin position="149"/>
        <end position="164"/>
    </location>
</feature>
<sequence length="258" mass="26908">MSSEVVKKRGRPRKVVTEPVASEIAEVAPKQTTTRSKSTKVAPSKPTTKSKATTAKAKSADTTIATSKSAIKAGLSSTKATSKALNDSTIAKPAQTLPVTPETSKILREVQELSAKSASTTLDPIPSHSLDALPTNAPQTSPAPQVAASPPPPPNPPASAPPKAIPTIPLKSLNSTIVSDISARAGARANPSGPQRSLPPNYKPVARKITMTMVALPIAIVTSYVLYQRLVLGEERKHLVNPGTREVEEKGVNGSNQA</sequence>